<dbReference type="Gene3D" id="3.20.20.80">
    <property type="entry name" value="Glycosidases"/>
    <property type="match status" value="1"/>
</dbReference>
<dbReference type="PROSITE" id="PS01095">
    <property type="entry name" value="GH18_1"/>
    <property type="match status" value="1"/>
</dbReference>
<organism evidence="10 11">
    <name type="scientific">Deinococcus oregonensis</name>
    <dbReference type="NCBI Taxonomy" id="1805970"/>
    <lineage>
        <taxon>Bacteria</taxon>
        <taxon>Thermotogati</taxon>
        <taxon>Deinococcota</taxon>
        <taxon>Deinococci</taxon>
        <taxon>Deinococcales</taxon>
        <taxon>Deinococcaceae</taxon>
        <taxon>Deinococcus</taxon>
    </lineage>
</organism>
<dbReference type="PROSITE" id="PS51910">
    <property type="entry name" value="GH18_2"/>
    <property type="match status" value="1"/>
</dbReference>
<dbReference type="Pfam" id="PF00704">
    <property type="entry name" value="Glyco_hydro_18"/>
    <property type="match status" value="1"/>
</dbReference>
<dbReference type="InterPro" id="IPR011583">
    <property type="entry name" value="Chitinase_II/V-like_cat"/>
</dbReference>
<proteinExistence type="inferred from homology"/>
<evidence type="ECO:0000313" key="10">
    <source>
        <dbReference type="EMBL" id="MFB9990955.1"/>
    </source>
</evidence>
<dbReference type="SMART" id="SM00636">
    <property type="entry name" value="Glyco_18"/>
    <property type="match status" value="1"/>
</dbReference>
<dbReference type="RefSeq" id="WP_380005412.1">
    <property type="nucleotide sequence ID" value="NZ_JBHLYR010000010.1"/>
</dbReference>
<evidence type="ECO:0000256" key="1">
    <source>
        <dbReference type="ARBA" id="ARBA00000822"/>
    </source>
</evidence>
<dbReference type="SUPFAM" id="SSF51445">
    <property type="entry name" value="(Trans)glycosidases"/>
    <property type="match status" value="1"/>
</dbReference>
<evidence type="ECO:0000256" key="3">
    <source>
        <dbReference type="ARBA" id="ARBA00022801"/>
    </source>
</evidence>
<evidence type="ECO:0000256" key="2">
    <source>
        <dbReference type="ARBA" id="ARBA00012729"/>
    </source>
</evidence>
<keyword evidence="5 6" id="KW-0326">Glycosidase</keyword>
<name>A0ABV6AU43_9DEIO</name>
<sequence>MTVRRSCVWVRSTALLLGCAAVGGMGQSTPPVPPPPWVMGYLVGYERELLSPERLNWKALTHLMVGRVVPRPGGTLDTTFDIDAVNGPVWAKAAVQQAHAHGVKALLMVGGAGEHTGFASAASPANRTKFVKNILAVVDSSGFDGVDLDWEPLSAADEAPLKALAQSLRQQRPGLTLTLPVAFVNANDPVQEARPSLKNLVGVFDRFNIMSYGMSGVYEGWQAWHSSALTGETENTPSSVQSSVDAYLRAGIPAAQLGLGIGFYGLCYQGVTAPRQIRAGMQIVASDGDMSYVNIIRSYLRPGTRQWDAAAQVPYLSSSIPLGRHACTFVSYEDAASIALKGQYVRRRGLGSVIIWTLGQGHLGAGSSGALQSDPLLAAVQVALRP</sequence>
<dbReference type="EC" id="3.2.1.14" evidence="2"/>
<keyword evidence="4" id="KW-0119">Carbohydrate metabolism</keyword>
<dbReference type="Proteomes" id="UP001589733">
    <property type="component" value="Unassembled WGS sequence"/>
</dbReference>
<keyword evidence="8" id="KW-0732">Signal</keyword>
<comment type="catalytic activity">
    <reaction evidence="1">
        <text>Random endo-hydrolysis of N-acetyl-beta-D-glucosaminide (1-&gt;4)-beta-linkages in chitin and chitodextrins.</text>
        <dbReference type="EC" id="3.2.1.14"/>
    </reaction>
</comment>
<reference evidence="10 11" key="1">
    <citation type="submission" date="2024-09" db="EMBL/GenBank/DDBJ databases">
        <authorList>
            <person name="Sun Q."/>
            <person name="Mori K."/>
        </authorList>
    </citation>
    <scope>NUCLEOTIDE SEQUENCE [LARGE SCALE GENOMIC DNA]</scope>
    <source>
        <strain evidence="10 11">JCM 13503</strain>
    </source>
</reference>
<dbReference type="Gene3D" id="3.10.50.10">
    <property type="match status" value="1"/>
</dbReference>
<dbReference type="InterPro" id="IPR029070">
    <property type="entry name" value="Chitinase_insertion_sf"/>
</dbReference>
<comment type="similarity">
    <text evidence="7">Belongs to the glycosyl hydrolase 18 family.</text>
</comment>
<feature type="chain" id="PRO_5045297019" description="chitinase" evidence="8">
    <location>
        <begin position="24"/>
        <end position="386"/>
    </location>
</feature>
<dbReference type="EMBL" id="JBHLYR010000010">
    <property type="protein sequence ID" value="MFB9990955.1"/>
    <property type="molecule type" value="Genomic_DNA"/>
</dbReference>
<dbReference type="PANTHER" id="PTHR11177">
    <property type="entry name" value="CHITINASE"/>
    <property type="match status" value="1"/>
</dbReference>
<dbReference type="InterPro" id="IPR001579">
    <property type="entry name" value="Glyco_hydro_18_chit_AS"/>
</dbReference>
<evidence type="ECO:0000256" key="4">
    <source>
        <dbReference type="ARBA" id="ARBA00023024"/>
    </source>
</evidence>
<feature type="signal peptide" evidence="8">
    <location>
        <begin position="1"/>
        <end position="23"/>
    </location>
</feature>
<dbReference type="InterPro" id="IPR001223">
    <property type="entry name" value="Glyco_hydro18_cat"/>
</dbReference>
<evidence type="ECO:0000256" key="5">
    <source>
        <dbReference type="ARBA" id="ARBA00023295"/>
    </source>
</evidence>
<feature type="domain" description="GH18" evidence="9">
    <location>
        <begin position="36"/>
        <end position="386"/>
    </location>
</feature>
<evidence type="ECO:0000256" key="8">
    <source>
        <dbReference type="SAM" id="SignalP"/>
    </source>
</evidence>
<keyword evidence="11" id="KW-1185">Reference proteome</keyword>
<protein>
    <recommendedName>
        <fullName evidence="2">chitinase</fullName>
        <ecNumber evidence="2">3.2.1.14</ecNumber>
    </recommendedName>
</protein>
<evidence type="ECO:0000256" key="6">
    <source>
        <dbReference type="RuleBase" id="RU000489"/>
    </source>
</evidence>
<evidence type="ECO:0000259" key="9">
    <source>
        <dbReference type="PROSITE" id="PS51910"/>
    </source>
</evidence>
<comment type="caution">
    <text evidence="10">The sequence shown here is derived from an EMBL/GenBank/DDBJ whole genome shotgun (WGS) entry which is preliminary data.</text>
</comment>
<keyword evidence="3 6" id="KW-0378">Hydrolase</keyword>
<gene>
    <name evidence="10" type="ORF">ACFFLM_03020</name>
</gene>
<dbReference type="PANTHER" id="PTHR11177:SF317">
    <property type="entry name" value="CHITINASE 12-RELATED"/>
    <property type="match status" value="1"/>
</dbReference>
<keyword evidence="4" id="KW-0624">Polysaccharide degradation</keyword>
<dbReference type="InterPro" id="IPR050314">
    <property type="entry name" value="Glycosyl_Hydrlase_18"/>
</dbReference>
<dbReference type="InterPro" id="IPR017853">
    <property type="entry name" value="GH"/>
</dbReference>
<accession>A0ABV6AU43</accession>
<dbReference type="GO" id="GO:0016787">
    <property type="term" value="F:hydrolase activity"/>
    <property type="evidence" value="ECO:0007669"/>
    <property type="project" value="UniProtKB-KW"/>
</dbReference>
<keyword evidence="4" id="KW-0146">Chitin degradation</keyword>
<evidence type="ECO:0000313" key="11">
    <source>
        <dbReference type="Proteomes" id="UP001589733"/>
    </source>
</evidence>
<evidence type="ECO:0000256" key="7">
    <source>
        <dbReference type="RuleBase" id="RU004453"/>
    </source>
</evidence>